<dbReference type="InterPro" id="IPR012933">
    <property type="entry name" value="HicA_mRNA_interferase"/>
</dbReference>
<evidence type="ECO:0000256" key="3">
    <source>
        <dbReference type="ARBA" id="ARBA00022759"/>
    </source>
</evidence>
<accession>A0A3B0UKH0</accession>
<dbReference type="GO" id="GO:0016787">
    <property type="term" value="F:hydrolase activity"/>
    <property type="evidence" value="ECO:0007669"/>
    <property type="project" value="UniProtKB-KW"/>
</dbReference>
<reference evidence="7" key="1">
    <citation type="submission" date="2018-06" db="EMBL/GenBank/DDBJ databases">
        <authorList>
            <person name="Zhirakovskaya E."/>
        </authorList>
    </citation>
    <scope>NUCLEOTIDE SEQUENCE</scope>
</reference>
<evidence type="ECO:0000256" key="2">
    <source>
        <dbReference type="ARBA" id="ARBA00022722"/>
    </source>
</evidence>
<dbReference type="Pfam" id="PF07927">
    <property type="entry name" value="HicA_toxin"/>
    <property type="match status" value="1"/>
</dbReference>
<dbReference type="SUPFAM" id="SSF54786">
    <property type="entry name" value="YcfA/nrd intein domain"/>
    <property type="match status" value="1"/>
</dbReference>
<dbReference type="AlphaFoldDB" id="A0A3B0UKH0"/>
<dbReference type="Gene3D" id="3.30.920.30">
    <property type="entry name" value="Hypothetical protein"/>
    <property type="match status" value="1"/>
</dbReference>
<proteinExistence type="predicted"/>
<protein>
    <recommendedName>
        <fullName evidence="8">YcfA family protein</fullName>
    </recommendedName>
</protein>
<evidence type="ECO:0000313" key="7">
    <source>
        <dbReference type="EMBL" id="VAW28813.1"/>
    </source>
</evidence>
<evidence type="ECO:0000256" key="1">
    <source>
        <dbReference type="ARBA" id="ARBA00022649"/>
    </source>
</evidence>
<name>A0A3B0UKH0_9ZZZZ</name>
<gene>
    <name evidence="7" type="ORF">MNBD_BACTEROID06-866</name>
</gene>
<keyword evidence="5" id="KW-0694">RNA-binding</keyword>
<dbReference type="EMBL" id="UOES01000459">
    <property type="protein sequence ID" value="VAW28813.1"/>
    <property type="molecule type" value="Genomic_DNA"/>
</dbReference>
<keyword evidence="6" id="KW-0346">Stress response</keyword>
<dbReference type="GO" id="GO:0003729">
    <property type="term" value="F:mRNA binding"/>
    <property type="evidence" value="ECO:0007669"/>
    <property type="project" value="InterPro"/>
</dbReference>
<keyword evidence="3" id="KW-0255">Endonuclease</keyword>
<keyword evidence="4" id="KW-0378">Hydrolase</keyword>
<evidence type="ECO:0000256" key="5">
    <source>
        <dbReference type="ARBA" id="ARBA00022884"/>
    </source>
</evidence>
<sequence>MSKLPLIDAKVFEKQLLSIGFQRQRQKGSHVFYRHPDGRYTTLPHHIKEEI</sequence>
<evidence type="ECO:0000256" key="6">
    <source>
        <dbReference type="ARBA" id="ARBA00023016"/>
    </source>
</evidence>
<keyword evidence="2" id="KW-0540">Nuclease</keyword>
<evidence type="ECO:0000256" key="4">
    <source>
        <dbReference type="ARBA" id="ARBA00022801"/>
    </source>
</evidence>
<keyword evidence="1" id="KW-1277">Toxin-antitoxin system</keyword>
<evidence type="ECO:0008006" key="8">
    <source>
        <dbReference type="Google" id="ProtNLM"/>
    </source>
</evidence>
<organism evidence="7">
    <name type="scientific">hydrothermal vent metagenome</name>
    <dbReference type="NCBI Taxonomy" id="652676"/>
    <lineage>
        <taxon>unclassified sequences</taxon>
        <taxon>metagenomes</taxon>
        <taxon>ecological metagenomes</taxon>
    </lineage>
</organism>
<dbReference type="GO" id="GO:0004519">
    <property type="term" value="F:endonuclease activity"/>
    <property type="evidence" value="ECO:0007669"/>
    <property type="project" value="UniProtKB-KW"/>
</dbReference>
<dbReference type="InterPro" id="IPR038570">
    <property type="entry name" value="HicA_sf"/>
</dbReference>